<protein>
    <submittedName>
        <fullName evidence="2">Uncharacterized protein</fullName>
    </submittedName>
</protein>
<accession>A0A6A3LI06</accession>
<dbReference type="Proteomes" id="UP000434957">
    <property type="component" value="Unassembled WGS sequence"/>
</dbReference>
<dbReference type="EMBL" id="QXFU01000301">
    <property type="protein sequence ID" value="KAE9037348.1"/>
    <property type="molecule type" value="Genomic_DNA"/>
</dbReference>
<dbReference type="EMBL" id="QXFT01000493">
    <property type="protein sequence ID" value="KAE9342396.1"/>
    <property type="molecule type" value="Genomic_DNA"/>
</dbReference>
<evidence type="ECO:0000313" key="6">
    <source>
        <dbReference type="Proteomes" id="UP000434957"/>
    </source>
</evidence>
<dbReference type="Proteomes" id="UP000435112">
    <property type="component" value="Unassembled WGS sequence"/>
</dbReference>
<dbReference type="EMBL" id="QXFV01001093">
    <property type="protein sequence ID" value="KAE9015453.1"/>
    <property type="molecule type" value="Genomic_DNA"/>
</dbReference>
<organism evidence="2 5">
    <name type="scientific">Phytophthora rubi</name>
    <dbReference type="NCBI Taxonomy" id="129364"/>
    <lineage>
        <taxon>Eukaryota</taxon>
        <taxon>Sar</taxon>
        <taxon>Stramenopiles</taxon>
        <taxon>Oomycota</taxon>
        <taxon>Peronosporomycetes</taxon>
        <taxon>Peronosporales</taxon>
        <taxon>Peronosporaceae</taxon>
        <taxon>Phytophthora</taxon>
    </lineage>
</organism>
<sequence length="149" mass="16352">MPKPTKLLLTVAFAMSLLCLSSAVELRLFPSQPASRNPRYKKFTFSGIQVCYSFDSCYNNIAVSVDWMDATRGYHFVFFEGSQCTGKALPVSNFVASGSVDFTKVDFANKLSSFMLAGASNYAIHGLEDLCEDEDAILTELASNISLET</sequence>
<comment type="caution">
    <text evidence="2">The sequence shown here is derived from an EMBL/GenBank/DDBJ whole genome shotgun (WGS) entry which is preliminary data.</text>
</comment>
<reference evidence="5 7" key="1">
    <citation type="submission" date="2018-09" db="EMBL/GenBank/DDBJ databases">
        <title>Genomic investigation of the strawberry pathogen Phytophthora fragariae indicates pathogenicity is determined by transcriptional variation in three key races.</title>
        <authorList>
            <person name="Adams T.M."/>
            <person name="Armitage A.D."/>
            <person name="Sobczyk M.K."/>
            <person name="Bates H.J."/>
            <person name="Dunwell J.M."/>
            <person name="Nellist C.F."/>
            <person name="Harrison R.J."/>
        </authorList>
    </citation>
    <scope>NUCLEOTIDE SEQUENCE [LARGE SCALE GENOMIC DNA]</scope>
    <source>
        <strain evidence="2 5">SCRP249</strain>
        <strain evidence="3 7">SCRP324</strain>
        <strain evidence="4 6">SCRP333</strain>
    </source>
</reference>
<evidence type="ECO:0000313" key="7">
    <source>
        <dbReference type="Proteomes" id="UP000435112"/>
    </source>
</evidence>
<evidence type="ECO:0000313" key="3">
    <source>
        <dbReference type="EMBL" id="KAE9037348.1"/>
    </source>
</evidence>
<feature type="signal peptide" evidence="1">
    <location>
        <begin position="1"/>
        <end position="23"/>
    </location>
</feature>
<evidence type="ECO:0000313" key="4">
    <source>
        <dbReference type="EMBL" id="KAE9342396.1"/>
    </source>
</evidence>
<evidence type="ECO:0000313" key="5">
    <source>
        <dbReference type="Proteomes" id="UP000429607"/>
    </source>
</evidence>
<gene>
    <name evidence="2" type="ORF">PR001_g14902</name>
    <name evidence="3" type="ORF">PR002_g6630</name>
    <name evidence="4" type="ORF">PR003_g9503</name>
</gene>
<keyword evidence="6" id="KW-1185">Reference proteome</keyword>
<evidence type="ECO:0000256" key="1">
    <source>
        <dbReference type="SAM" id="SignalP"/>
    </source>
</evidence>
<dbReference type="Proteomes" id="UP000429607">
    <property type="component" value="Unassembled WGS sequence"/>
</dbReference>
<dbReference type="AlphaFoldDB" id="A0A6A3LI06"/>
<evidence type="ECO:0000313" key="2">
    <source>
        <dbReference type="EMBL" id="KAE9015453.1"/>
    </source>
</evidence>
<name>A0A6A3LI06_9STRA</name>
<proteinExistence type="predicted"/>
<keyword evidence="1" id="KW-0732">Signal</keyword>
<dbReference type="OrthoDB" id="91916at2759"/>
<feature type="chain" id="PRO_5036380052" evidence="1">
    <location>
        <begin position="24"/>
        <end position="149"/>
    </location>
</feature>